<feature type="region of interest" description="Disordered" evidence="1">
    <location>
        <begin position="157"/>
        <end position="181"/>
    </location>
</feature>
<sequence length="715" mass="76560">MSEQRLIFHPRHSLAFPTDFIYNAVKIDDASEALEAVCRILSAEAKVHASRNTSSQTLDQATYLVGWHDAIHSLRNFILARRDLHMNKNTHIHGVPMCMSFPLTATIPEAAILVASRGTASVFNIPEVPLFAPNGAEKQADDGFIVVSSSSATPFNTPTTSSFLQNSSSAPTPQASQLQTSKTLAGMDTKTILMNYEREARESEQRIATEMAKMSLMRQAIFKDRFFGEVPPLLDNGSFVNKKQQDLAVDAVNQIFRRWRSGQMPPTTRPSHTEPTVRNLGLFGGALRNLQSNRPAVSQSPGNAGTFGGPSVGSPFSSPSQPSTSQAPPRSQPSLFNYASMQSPASRSQPNPTPPAPLLEWQLDQLLQDRNDTHDLKELWQSYQPGPSFIERNGVLLPPPGAPPSSGSSKSVGSSGPPQTFGRRMGSGGISNGGQRQSRREQLARSSIFHITHSTPSTIPTSTQGMLSQAPRQQPSSSSSSTAPSQDATELEMEAMYREGDRLLGLDAAGATSVGFTHRRQAELAHQAARDLRARVRARRAMEQTQTCTPESSDSLMTASSPTSSSTEPAELDACGTQLAPKAAAPTPPSRSSIFGNSLAPEHYNPAPVQSLKHSSSVPSTAGRGGLFAEALYNPAPARGNATDNTSIPKAAAPAPGRSGLFGESTRRPYGGGGLFGTSQAPSQQGPSGIFASQHPYHTTRQESSPKSTEEENDL</sequence>
<gene>
    <name evidence="2" type="ORF">GQ607_006995</name>
</gene>
<feature type="region of interest" description="Disordered" evidence="1">
    <location>
        <begin position="293"/>
        <end position="358"/>
    </location>
</feature>
<reference evidence="2 3" key="1">
    <citation type="submission" date="2019-12" db="EMBL/GenBank/DDBJ databases">
        <title>A genome sequence resource for the geographically widespread anthracnose pathogen Colletotrichum asianum.</title>
        <authorList>
            <person name="Meng Y."/>
        </authorList>
    </citation>
    <scope>NUCLEOTIDE SEQUENCE [LARGE SCALE GENOMIC DNA]</scope>
    <source>
        <strain evidence="2 3">ICMP 18580</strain>
    </source>
</reference>
<dbReference type="EMBL" id="WOWK01000034">
    <property type="protein sequence ID" value="KAF0325863.1"/>
    <property type="molecule type" value="Genomic_DNA"/>
</dbReference>
<evidence type="ECO:0000313" key="2">
    <source>
        <dbReference type="EMBL" id="KAF0325863.1"/>
    </source>
</evidence>
<feature type="compositionally biased region" description="Low complexity" evidence="1">
    <location>
        <begin position="450"/>
        <end position="488"/>
    </location>
</feature>
<dbReference type="Proteomes" id="UP000434172">
    <property type="component" value="Unassembled WGS sequence"/>
</dbReference>
<evidence type="ECO:0000256" key="1">
    <source>
        <dbReference type="SAM" id="MobiDB-lite"/>
    </source>
</evidence>
<feature type="compositionally biased region" description="Polar residues" evidence="1">
    <location>
        <begin position="677"/>
        <end position="687"/>
    </location>
</feature>
<proteinExistence type="predicted"/>
<feature type="compositionally biased region" description="Low complexity" evidence="1">
    <location>
        <begin position="552"/>
        <end position="567"/>
    </location>
</feature>
<feature type="compositionally biased region" description="Low complexity" evidence="1">
    <location>
        <begin position="404"/>
        <end position="418"/>
    </location>
</feature>
<feature type="compositionally biased region" description="Polar residues" evidence="1">
    <location>
        <begin position="335"/>
        <end position="350"/>
    </location>
</feature>
<dbReference type="OrthoDB" id="4851861at2759"/>
<accession>A0A8H3WK12</accession>
<name>A0A8H3WK12_9PEZI</name>
<comment type="caution">
    <text evidence="2">The sequence shown here is derived from an EMBL/GenBank/DDBJ whole genome shotgun (WGS) entry which is preliminary data.</text>
</comment>
<protein>
    <submittedName>
        <fullName evidence="2">Uncharacterized protein</fullName>
    </submittedName>
</protein>
<feature type="compositionally biased region" description="Polar residues" evidence="1">
    <location>
        <begin position="696"/>
        <end position="707"/>
    </location>
</feature>
<feature type="compositionally biased region" description="Low complexity" evidence="1">
    <location>
        <begin position="312"/>
        <end position="334"/>
    </location>
</feature>
<feature type="region of interest" description="Disordered" evidence="1">
    <location>
        <begin position="390"/>
        <end position="492"/>
    </location>
</feature>
<dbReference type="AlphaFoldDB" id="A0A8H3WK12"/>
<organism evidence="2 3">
    <name type="scientific">Colletotrichum asianum</name>
    <dbReference type="NCBI Taxonomy" id="702518"/>
    <lineage>
        <taxon>Eukaryota</taxon>
        <taxon>Fungi</taxon>
        <taxon>Dikarya</taxon>
        <taxon>Ascomycota</taxon>
        <taxon>Pezizomycotina</taxon>
        <taxon>Sordariomycetes</taxon>
        <taxon>Hypocreomycetidae</taxon>
        <taxon>Glomerellales</taxon>
        <taxon>Glomerellaceae</taxon>
        <taxon>Colletotrichum</taxon>
        <taxon>Colletotrichum gloeosporioides species complex</taxon>
    </lineage>
</organism>
<feature type="compositionally biased region" description="Polar residues" evidence="1">
    <location>
        <begin position="264"/>
        <end position="276"/>
    </location>
</feature>
<evidence type="ECO:0000313" key="3">
    <source>
        <dbReference type="Proteomes" id="UP000434172"/>
    </source>
</evidence>
<keyword evidence="3" id="KW-1185">Reference proteome</keyword>
<feature type="region of interest" description="Disordered" evidence="1">
    <location>
        <begin position="540"/>
        <end position="624"/>
    </location>
</feature>
<feature type="compositionally biased region" description="Polar residues" evidence="1">
    <location>
        <begin position="293"/>
        <end position="303"/>
    </location>
</feature>
<feature type="region of interest" description="Disordered" evidence="1">
    <location>
        <begin position="260"/>
        <end position="279"/>
    </location>
</feature>
<feature type="region of interest" description="Disordered" evidence="1">
    <location>
        <begin position="636"/>
        <end position="715"/>
    </location>
</feature>